<evidence type="ECO:0000313" key="2">
    <source>
        <dbReference type="EMBL" id="GMN47462.1"/>
    </source>
</evidence>
<feature type="region of interest" description="Disordered" evidence="1">
    <location>
        <begin position="75"/>
        <end position="129"/>
    </location>
</feature>
<dbReference type="Proteomes" id="UP001187192">
    <property type="component" value="Unassembled WGS sequence"/>
</dbReference>
<dbReference type="AlphaFoldDB" id="A0AA88A6M5"/>
<proteinExistence type="predicted"/>
<name>A0AA88A6M5_FICCA</name>
<feature type="compositionally biased region" description="Basic residues" evidence="1">
    <location>
        <begin position="83"/>
        <end position="95"/>
    </location>
</feature>
<evidence type="ECO:0000313" key="3">
    <source>
        <dbReference type="Proteomes" id="UP001187192"/>
    </source>
</evidence>
<protein>
    <submittedName>
        <fullName evidence="2">Uncharacterized protein</fullName>
    </submittedName>
</protein>
<sequence length="129" mass="14489">MNYRCKAKTDAIKGFMNCRQNVGTPIKEHMMTVMAYLSEAQANGAEIDAATQLVMVLQILSKDFDLFQASYNLNQKEISPAPKPKRKKEKGKNKGNKPAVNAPAFKKSKKTKKRKVDPKKAKCFHCGKK</sequence>
<accession>A0AA88A6M5</accession>
<organism evidence="2 3">
    <name type="scientific">Ficus carica</name>
    <name type="common">Common fig</name>
    <dbReference type="NCBI Taxonomy" id="3494"/>
    <lineage>
        <taxon>Eukaryota</taxon>
        <taxon>Viridiplantae</taxon>
        <taxon>Streptophyta</taxon>
        <taxon>Embryophyta</taxon>
        <taxon>Tracheophyta</taxon>
        <taxon>Spermatophyta</taxon>
        <taxon>Magnoliopsida</taxon>
        <taxon>eudicotyledons</taxon>
        <taxon>Gunneridae</taxon>
        <taxon>Pentapetalae</taxon>
        <taxon>rosids</taxon>
        <taxon>fabids</taxon>
        <taxon>Rosales</taxon>
        <taxon>Moraceae</taxon>
        <taxon>Ficeae</taxon>
        <taxon>Ficus</taxon>
    </lineage>
</organism>
<gene>
    <name evidence="2" type="ORF">TIFTF001_016640</name>
</gene>
<comment type="caution">
    <text evidence="2">The sequence shown here is derived from an EMBL/GenBank/DDBJ whole genome shotgun (WGS) entry which is preliminary data.</text>
</comment>
<reference evidence="2" key="1">
    <citation type="submission" date="2023-07" db="EMBL/GenBank/DDBJ databases">
        <title>draft genome sequence of fig (Ficus carica).</title>
        <authorList>
            <person name="Takahashi T."/>
            <person name="Nishimura K."/>
        </authorList>
    </citation>
    <scope>NUCLEOTIDE SEQUENCE</scope>
</reference>
<feature type="compositionally biased region" description="Basic residues" evidence="1">
    <location>
        <begin position="106"/>
        <end position="129"/>
    </location>
</feature>
<evidence type="ECO:0000256" key="1">
    <source>
        <dbReference type="SAM" id="MobiDB-lite"/>
    </source>
</evidence>
<dbReference type="EMBL" id="BTGU01000025">
    <property type="protein sequence ID" value="GMN47462.1"/>
    <property type="molecule type" value="Genomic_DNA"/>
</dbReference>
<keyword evidence="3" id="KW-1185">Reference proteome</keyword>